<dbReference type="PROSITE" id="PS51257">
    <property type="entry name" value="PROKAR_LIPOPROTEIN"/>
    <property type="match status" value="1"/>
</dbReference>
<dbReference type="CDD" id="cd19079">
    <property type="entry name" value="AKR_EcYajO-like"/>
    <property type="match status" value="1"/>
</dbReference>
<keyword evidence="1" id="KW-0560">Oxidoreductase</keyword>
<dbReference type="InterPro" id="IPR050523">
    <property type="entry name" value="AKR_Detox_Biosynth"/>
</dbReference>
<dbReference type="PANTHER" id="PTHR43364:SF4">
    <property type="entry name" value="NAD(P)-LINKED OXIDOREDUCTASE SUPERFAMILY PROTEIN"/>
    <property type="match status" value="1"/>
</dbReference>
<dbReference type="Proteomes" id="UP000253508">
    <property type="component" value="Unassembled WGS sequence"/>
</dbReference>
<evidence type="ECO:0000313" key="4">
    <source>
        <dbReference type="Proteomes" id="UP000253508"/>
    </source>
</evidence>
<dbReference type="PANTHER" id="PTHR43364">
    <property type="entry name" value="NADH-SPECIFIC METHYLGLYOXAL REDUCTASE-RELATED"/>
    <property type="match status" value="1"/>
</dbReference>
<keyword evidence="4" id="KW-1185">Reference proteome</keyword>
<organism evidence="3 4">
    <name type="scientific">Microbacterium sorbitolivorans</name>
    <dbReference type="NCBI Taxonomy" id="1867410"/>
    <lineage>
        <taxon>Bacteria</taxon>
        <taxon>Bacillati</taxon>
        <taxon>Actinomycetota</taxon>
        <taxon>Actinomycetes</taxon>
        <taxon>Micrococcales</taxon>
        <taxon>Microbacteriaceae</taxon>
        <taxon>Microbacterium</taxon>
    </lineage>
</organism>
<dbReference type="InterPro" id="IPR023210">
    <property type="entry name" value="NADP_OxRdtase_dom"/>
</dbReference>
<evidence type="ECO:0000259" key="2">
    <source>
        <dbReference type="Pfam" id="PF00248"/>
    </source>
</evidence>
<dbReference type="InterPro" id="IPR036812">
    <property type="entry name" value="NAD(P)_OxRdtase_dom_sf"/>
</dbReference>
<dbReference type="FunFam" id="3.20.20.100:FF:000004">
    <property type="entry name" value="Oxidoreductase, aldo/keto reductase"/>
    <property type="match status" value="1"/>
</dbReference>
<feature type="domain" description="NADP-dependent oxidoreductase" evidence="2">
    <location>
        <begin position="15"/>
        <end position="314"/>
    </location>
</feature>
<dbReference type="RefSeq" id="WP_114116577.1">
    <property type="nucleotide sequence ID" value="NZ_BMHU01000001.1"/>
</dbReference>
<dbReference type="GO" id="GO:0005829">
    <property type="term" value="C:cytosol"/>
    <property type="evidence" value="ECO:0007669"/>
    <property type="project" value="TreeGrafter"/>
</dbReference>
<reference evidence="3 4" key="1">
    <citation type="submission" date="2018-07" db="EMBL/GenBank/DDBJ databases">
        <title>Microbacterium endoborsara sp. nov., a novel actinobacterium isolated from Borszczowia aralocaspica.</title>
        <authorList>
            <person name="An D."/>
        </authorList>
    </citation>
    <scope>NUCLEOTIDE SEQUENCE [LARGE SCALE GENOMIC DNA]</scope>
    <source>
        <strain evidence="3 4">C1.15228</strain>
    </source>
</reference>
<dbReference type="AlphaFoldDB" id="A0A367Y8U5"/>
<evidence type="ECO:0000313" key="3">
    <source>
        <dbReference type="EMBL" id="RCK61472.1"/>
    </source>
</evidence>
<dbReference type="GO" id="GO:0016491">
    <property type="term" value="F:oxidoreductase activity"/>
    <property type="evidence" value="ECO:0007669"/>
    <property type="project" value="UniProtKB-KW"/>
</dbReference>
<name>A0A367Y8U5_9MICO</name>
<gene>
    <name evidence="3" type="ORF">DTO57_02175</name>
</gene>
<dbReference type="SUPFAM" id="SSF51430">
    <property type="entry name" value="NAD(P)-linked oxidoreductase"/>
    <property type="match status" value="1"/>
</dbReference>
<evidence type="ECO:0000256" key="1">
    <source>
        <dbReference type="ARBA" id="ARBA00023002"/>
    </source>
</evidence>
<protein>
    <submittedName>
        <fullName evidence="3">Aldo/keto reductase</fullName>
    </submittedName>
</protein>
<dbReference type="EMBL" id="QORO01000001">
    <property type="protein sequence ID" value="RCK61472.1"/>
    <property type="molecule type" value="Genomic_DNA"/>
</dbReference>
<proteinExistence type="predicted"/>
<sequence>MEYRRFGNTGMYVSPIALGCMSYGDADRGSHGWTLDEDASRPFIREAVEKGINFFDTANMYSLGHSEEIVGRALRDYADRDEIVLATKVYMAMGEGPNKRGLSRKAIMQEIDNSLRRLGTDYVDLYIIHRFDENTPLRETLEALNDVVRSGKARYIGASSMAAWQFATALGIQRAEGWAPFVSMQSQYNLITREDEREMIPLSINDGIALTPWSPLARGRLTRPWQDAGDRAGSDLLLQRLYQQNEDADRKIADAVGAIADARGVSRARVALAWVNEAPGITAPIVGATKPHHLSDAIASLDIHLTAEERASLEAPYTARWPE</sequence>
<dbReference type="InterPro" id="IPR020471">
    <property type="entry name" value="AKR"/>
</dbReference>
<dbReference type="Pfam" id="PF00248">
    <property type="entry name" value="Aldo_ket_red"/>
    <property type="match status" value="1"/>
</dbReference>
<dbReference type="OrthoDB" id="9768793at2"/>
<dbReference type="Gene3D" id="3.20.20.100">
    <property type="entry name" value="NADP-dependent oxidoreductase domain"/>
    <property type="match status" value="1"/>
</dbReference>
<accession>A0A367Y8U5</accession>
<comment type="caution">
    <text evidence="3">The sequence shown here is derived from an EMBL/GenBank/DDBJ whole genome shotgun (WGS) entry which is preliminary data.</text>
</comment>
<dbReference type="PRINTS" id="PR00069">
    <property type="entry name" value="ALDKETRDTASE"/>
</dbReference>